<dbReference type="PANTHER" id="PTHR43857:SF1">
    <property type="entry name" value="YJGH FAMILY PROTEIN"/>
    <property type="match status" value="1"/>
</dbReference>
<dbReference type="InterPro" id="IPR035959">
    <property type="entry name" value="RutC-like_sf"/>
</dbReference>
<protein>
    <submittedName>
        <fullName evidence="1">RidA family protein</fullName>
    </submittedName>
</protein>
<name>I2N086_STRT9</name>
<reference evidence="1 2" key="1">
    <citation type="journal article" date="2012" name="J. Bacteriol.">
        <title>Draft genome of Streptomyces tsukubaensis NRRL 18488, the producer of the clinically important immunosuppressant tacrolimus (FK506).</title>
        <authorList>
            <person name="Barreiro C."/>
            <person name="Prieto C."/>
            <person name="Sola-Landa A."/>
            <person name="Solera E."/>
            <person name="Martinez-Castro M."/>
            <person name="Perez-Redondo R."/>
            <person name="Garcia-Estrada C."/>
            <person name="Aparicio J.F."/>
            <person name="Fernandez-Martinez L.T."/>
            <person name="Santos-Aberturas J."/>
            <person name="Salehi-Najafabadi Z."/>
            <person name="Rodriguez-Garcia A."/>
            <person name="Tauch A."/>
            <person name="Martin J.F."/>
        </authorList>
    </citation>
    <scope>NUCLEOTIDE SEQUENCE [LARGE SCALE GENOMIC DNA]</scope>
    <source>
        <strain evidence="2">DSM 42081 / NBRC 108919 / NRRL 18488 / 9993</strain>
    </source>
</reference>
<gene>
    <name evidence="1" type="ORF">STSU_020960</name>
</gene>
<dbReference type="SUPFAM" id="SSF55298">
    <property type="entry name" value="YjgF-like"/>
    <property type="match status" value="1"/>
</dbReference>
<dbReference type="RefSeq" id="WP_006348690.1">
    <property type="nucleotide sequence ID" value="NZ_CP029159.1"/>
</dbReference>
<sequence>MIEHVDPPALAPPIGGLYHHLAIVRSGSVVAIAGQIALDSEGRLVGEGDHAAQAEQAFRNVAAALAAVGCGPRDLLQHTIHVVGHRPELVEPIFAAGRRAFGGHWPRTASTFIGVQALGHPAWLIEVDGLAVVPPSSRLTPHGRQEPAATEEHRSTT</sequence>
<organism evidence="1 2">
    <name type="scientific">Streptomyces tsukubensis (strain DSM 42081 / NBRC 108919 / NRRL 18488 / 9993)</name>
    <dbReference type="NCBI Taxonomy" id="1114943"/>
    <lineage>
        <taxon>Bacteria</taxon>
        <taxon>Bacillati</taxon>
        <taxon>Actinomycetota</taxon>
        <taxon>Actinomycetes</taxon>
        <taxon>Kitasatosporales</taxon>
        <taxon>Streptomycetaceae</taxon>
        <taxon>Streptomyces</taxon>
    </lineage>
</organism>
<dbReference type="InterPro" id="IPR006175">
    <property type="entry name" value="YjgF/YER057c/UK114"/>
</dbReference>
<keyword evidence="2" id="KW-1185">Reference proteome</keyword>
<dbReference type="Gene3D" id="3.30.1330.40">
    <property type="entry name" value="RutC-like"/>
    <property type="match status" value="1"/>
</dbReference>
<dbReference type="Proteomes" id="UP000005940">
    <property type="component" value="Chromosome"/>
</dbReference>
<dbReference type="Pfam" id="PF01042">
    <property type="entry name" value="Ribonuc_L-PSP"/>
    <property type="match status" value="1"/>
</dbReference>
<proteinExistence type="predicted"/>
<evidence type="ECO:0000313" key="1">
    <source>
        <dbReference type="EMBL" id="QKM69268.1"/>
    </source>
</evidence>
<dbReference type="AlphaFoldDB" id="I2N086"/>
<evidence type="ECO:0000313" key="2">
    <source>
        <dbReference type="Proteomes" id="UP000005940"/>
    </source>
</evidence>
<accession>I2N086</accession>
<dbReference type="EMBL" id="CP029159">
    <property type="protein sequence ID" value="QKM69268.1"/>
    <property type="molecule type" value="Genomic_DNA"/>
</dbReference>
<dbReference type="PANTHER" id="PTHR43857">
    <property type="entry name" value="BLR7761 PROTEIN"/>
    <property type="match status" value="1"/>
</dbReference>